<dbReference type="AlphaFoldDB" id="A0A7Y3RNU3"/>
<reference evidence="1 2" key="1">
    <citation type="submission" date="2020-05" db="EMBL/GenBank/DDBJ databases">
        <title>Parvularcula mediterraneae sp. nov., isolated from polypropylene straw from shallow seawater of the seashore of Laganas in Zakynthos island, Greece.</title>
        <authorList>
            <person name="Szabo I."/>
            <person name="Al-Omari J."/>
            <person name="Rado J."/>
            <person name="Szerdahelyi G.S."/>
        </authorList>
    </citation>
    <scope>NUCLEOTIDE SEQUENCE [LARGE SCALE GENOMIC DNA]</scope>
    <source>
        <strain evidence="1 2">ZS-1/3</strain>
    </source>
</reference>
<dbReference type="EMBL" id="JABFCX010000003">
    <property type="protein sequence ID" value="NNU17534.1"/>
    <property type="molecule type" value="Genomic_DNA"/>
</dbReference>
<dbReference type="GO" id="GO:0005694">
    <property type="term" value="C:chromosome"/>
    <property type="evidence" value="ECO:0007669"/>
    <property type="project" value="TreeGrafter"/>
</dbReference>
<name>A0A7Y3RNU3_9PROT</name>
<dbReference type="PANTHER" id="PTHR33375:SF7">
    <property type="entry name" value="CHROMOSOME 2-PARTITIONING PROTEIN PARB-RELATED"/>
    <property type="match status" value="1"/>
</dbReference>
<accession>A0A7Y3RNU3</accession>
<dbReference type="GO" id="GO:0007059">
    <property type="term" value="P:chromosome segregation"/>
    <property type="evidence" value="ECO:0007669"/>
    <property type="project" value="TreeGrafter"/>
</dbReference>
<dbReference type="PANTHER" id="PTHR33375">
    <property type="entry name" value="CHROMOSOME-PARTITIONING PROTEIN PARB-RELATED"/>
    <property type="match status" value="1"/>
</dbReference>
<protein>
    <submittedName>
        <fullName evidence="1">ParB N-terminal domain-containing protein</fullName>
    </submittedName>
</protein>
<dbReference type="SUPFAM" id="SSF110849">
    <property type="entry name" value="ParB/Sulfiredoxin"/>
    <property type="match status" value="1"/>
</dbReference>
<dbReference type="InterPro" id="IPR050336">
    <property type="entry name" value="Chromosome_partition/occlusion"/>
</dbReference>
<comment type="caution">
    <text evidence="1">The sequence shown here is derived from an EMBL/GenBank/DDBJ whole genome shotgun (WGS) entry which is preliminary data.</text>
</comment>
<organism evidence="1 2">
    <name type="scientific">Parvularcula mediterranea</name>
    <dbReference type="NCBI Taxonomy" id="2732508"/>
    <lineage>
        <taxon>Bacteria</taxon>
        <taxon>Pseudomonadati</taxon>
        <taxon>Pseudomonadota</taxon>
        <taxon>Alphaproteobacteria</taxon>
        <taxon>Parvularculales</taxon>
        <taxon>Parvularculaceae</taxon>
        <taxon>Parvularcula</taxon>
    </lineage>
</organism>
<dbReference type="RefSeq" id="WP_173201042.1">
    <property type="nucleotide sequence ID" value="NZ_JABFCX010000003.1"/>
</dbReference>
<dbReference type="Proteomes" id="UP000536835">
    <property type="component" value="Unassembled WGS sequence"/>
</dbReference>
<dbReference type="Gene3D" id="1.10.10.2830">
    <property type="match status" value="1"/>
</dbReference>
<dbReference type="InterPro" id="IPR036086">
    <property type="entry name" value="ParB/Sulfiredoxin_sf"/>
</dbReference>
<dbReference type="SUPFAM" id="SSF109709">
    <property type="entry name" value="KorB DNA-binding domain-like"/>
    <property type="match status" value="1"/>
</dbReference>
<evidence type="ECO:0000313" key="2">
    <source>
        <dbReference type="Proteomes" id="UP000536835"/>
    </source>
</evidence>
<sequence length="615" mass="67962">MTDFITHPLKSLVIAEENARAEAEPDQGIAQLANLIAEEGLQQPLCGYAKGKTQVAVYDGRRRLLALKQLAKEHRLPSGCTDGVPVRLGSKEQARQASLSAGLSHRGFHPAEEYRQFARLLEDGKTVPEIARTYSVAEREVEKRLKLARLAPPIFDAFARDAITIEQAQAFALTDDHDRQVALLEPHGFDISAHAIRRHLTEGETPATDKRARFVGLEAYEAAGGKVRRDLFGEDGDTLADNGLLTRLAEKKLQEIAEEVRGEGWSWVLAMVAFDPALHQTCYRVHPQKHEVTGEAKEEQGRLVARLKALLDGPEGTEPEEHDLSSEEWEEVEAIEARMDEIDRAHTGFTDDDRARGGVVVHLDHKGEPKIVRGLVRREEKKAETKPDKPSVPHSVHKRCTEIVTQALARDVAANPAEAGILLTAVLARSAFSHWSLQGVKLAISGFHPSEGSELPVSHALAERQEHFAERLGDSLAETVAMVQGLTEDERRELRAFCLAPSLDFTEARSDQPDHGARRTAALIAERFGSDLRQHWTPDEAYFQKLSRPALADALREMGSRETGLESCKKADLVPMAVRRAKSSGWLPESVRFAEATASEETLTDQQHEAALKAA</sequence>
<gene>
    <name evidence="1" type="ORF">HK107_14475</name>
</gene>
<proteinExistence type="predicted"/>
<keyword evidence="2" id="KW-1185">Reference proteome</keyword>
<evidence type="ECO:0000313" key="1">
    <source>
        <dbReference type="EMBL" id="NNU17534.1"/>
    </source>
</evidence>